<reference evidence="2 3" key="1">
    <citation type="journal article" date="2020" name="ISME J.">
        <title>Comparative genomics reveals insights into cyanobacterial evolution and habitat adaptation.</title>
        <authorList>
            <person name="Chen M.Y."/>
            <person name="Teng W.K."/>
            <person name="Zhao L."/>
            <person name="Hu C.X."/>
            <person name="Zhou Y.K."/>
            <person name="Han B.P."/>
            <person name="Song L.R."/>
            <person name="Shu W.S."/>
        </authorList>
    </citation>
    <scope>NUCLEOTIDE SEQUENCE [LARGE SCALE GENOMIC DNA]</scope>
    <source>
        <strain evidence="2 3">FACHB-119</strain>
    </source>
</reference>
<sequence length="255" mass="28793">MIRSRLSIRRSTVFICSLTSAVCVNFVSPIFVHKAQAQSIVERIGRMFNTSRPEGNASGRSRAGATRSQCSQIEDNNLMALVPNNDGGSTTQDYPQFWFYLPFGGTSESPPATFRLLDENKRSVLSKPLQLSLPEKKGIASISIPSTEKPLSIGKRYQWYFKITCVNDQGQNTNISVNGWIERVAASAELVQKIKQTANQQQYIPYAENNIWYDTVSKLAQNRTANQQEWNNLLSLFQLKEFANSPVYELKIQKQ</sequence>
<dbReference type="InterPro" id="IPR010328">
    <property type="entry name" value="DUF928"/>
</dbReference>
<protein>
    <submittedName>
        <fullName evidence="2">DUF928 domain-containing protein</fullName>
    </submittedName>
</protein>
<dbReference type="Proteomes" id="UP000661112">
    <property type="component" value="Unassembled WGS sequence"/>
</dbReference>
<evidence type="ECO:0000313" key="2">
    <source>
        <dbReference type="EMBL" id="MBD2504181.1"/>
    </source>
</evidence>
<dbReference type="EMBL" id="JACJSG010000046">
    <property type="protein sequence ID" value="MBD2504181.1"/>
    <property type="molecule type" value="Genomic_DNA"/>
</dbReference>
<feature type="signal peptide" evidence="1">
    <location>
        <begin position="1"/>
        <end position="21"/>
    </location>
</feature>
<name>A0ABR8DB50_9NOST</name>
<dbReference type="Pfam" id="PF06051">
    <property type="entry name" value="DUF928"/>
    <property type="match status" value="1"/>
</dbReference>
<organism evidence="2 3">
    <name type="scientific">Anabaena azotica FACHB-119</name>
    <dbReference type="NCBI Taxonomy" id="947527"/>
    <lineage>
        <taxon>Bacteria</taxon>
        <taxon>Bacillati</taxon>
        <taxon>Cyanobacteriota</taxon>
        <taxon>Cyanophyceae</taxon>
        <taxon>Nostocales</taxon>
        <taxon>Nostocaceae</taxon>
        <taxon>Anabaena</taxon>
        <taxon>Anabaena azotica</taxon>
    </lineage>
</organism>
<gene>
    <name evidence="2" type="ORF">H6G83_26820</name>
</gene>
<evidence type="ECO:0000256" key="1">
    <source>
        <dbReference type="SAM" id="SignalP"/>
    </source>
</evidence>
<evidence type="ECO:0000313" key="3">
    <source>
        <dbReference type="Proteomes" id="UP000661112"/>
    </source>
</evidence>
<comment type="caution">
    <text evidence="2">The sequence shown here is derived from an EMBL/GenBank/DDBJ whole genome shotgun (WGS) entry which is preliminary data.</text>
</comment>
<keyword evidence="1" id="KW-0732">Signal</keyword>
<proteinExistence type="predicted"/>
<feature type="chain" id="PRO_5045203779" evidence="1">
    <location>
        <begin position="22"/>
        <end position="255"/>
    </location>
</feature>
<accession>A0ABR8DB50</accession>
<keyword evidence="3" id="KW-1185">Reference proteome</keyword>